<dbReference type="Proteomes" id="UP000244890">
    <property type="component" value="Chromosome"/>
</dbReference>
<dbReference type="AlphaFoldDB" id="A0A2U8FBL9"/>
<name>A0A2U8FBL9_9HELI</name>
<gene>
    <name evidence="1" type="ORF">CDV25_01295</name>
</gene>
<protein>
    <recommendedName>
        <fullName evidence="3">Glycosyl transferase family 1 domain-containing protein</fullName>
    </recommendedName>
</protein>
<sequence>MGVEERFYQSITGVSKKAMQQKLFGRNFDFLFFSIRAFKPFYQQREIVEAFIKYFGKQSNIGLLLPTFNQDIEYFKEVSSSFTPNIFIYNIPHSQMHNYLFAVDCVISYSKSDGISQSLMESLCAKKWIIANKLPNHSMFLKHKENAYLVDNIEELQEAFVNIQRSILKPYYDEILDCKAQKKRYLSILKEYFNVA</sequence>
<proteinExistence type="predicted"/>
<accession>A0A2U8FBL9</accession>
<dbReference type="KEGG" id="had:CDV25_01295"/>
<organism evidence="1 2">
    <name type="scientific">Helicobacter apodemus</name>
    <dbReference type="NCBI Taxonomy" id="135569"/>
    <lineage>
        <taxon>Bacteria</taxon>
        <taxon>Pseudomonadati</taxon>
        <taxon>Campylobacterota</taxon>
        <taxon>Epsilonproteobacteria</taxon>
        <taxon>Campylobacterales</taxon>
        <taxon>Helicobacteraceae</taxon>
        <taxon>Helicobacter</taxon>
    </lineage>
</organism>
<dbReference type="OrthoDB" id="5322240at2"/>
<dbReference type="SUPFAM" id="SSF53756">
    <property type="entry name" value="UDP-Glycosyltransferase/glycogen phosphorylase"/>
    <property type="match status" value="1"/>
</dbReference>
<reference evidence="1 2" key="1">
    <citation type="submission" date="2017-06" db="EMBL/GenBank/DDBJ databases">
        <title>Complete genome of Helicobacter apodemus.</title>
        <authorList>
            <person name="Cho S."/>
        </authorList>
    </citation>
    <scope>NUCLEOTIDE SEQUENCE [LARGE SCALE GENOMIC DNA]</scope>
    <source>
        <strain evidence="2">SNUVETPUB-15-01</strain>
    </source>
</reference>
<evidence type="ECO:0008006" key="3">
    <source>
        <dbReference type="Google" id="ProtNLM"/>
    </source>
</evidence>
<evidence type="ECO:0000313" key="1">
    <source>
        <dbReference type="EMBL" id="AWI33544.1"/>
    </source>
</evidence>
<evidence type="ECO:0000313" key="2">
    <source>
        <dbReference type="Proteomes" id="UP000244890"/>
    </source>
</evidence>
<dbReference type="Gene3D" id="3.40.50.2000">
    <property type="entry name" value="Glycogen Phosphorylase B"/>
    <property type="match status" value="1"/>
</dbReference>
<dbReference type="EMBL" id="CP021886">
    <property type="protein sequence ID" value="AWI33544.1"/>
    <property type="molecule type" value="Genomic_DNA"/>
</dbReference>